<evidence type="ECO:0000313" key="1">
    <source>
        <dbReference type="EMBL" id="CAF1326232.1"/>
    </source>
</evidence>
<protein>
    <submittedName>
        <fullName evidence="1">Uncharacterized protein</fullName>
    </submittedName>
</protein>
<accession>A0A815FHM9</accession>
<evidence type="ECO:0000313" key="4">
    <source>
        <dbReference type="Proteomes" id="UP000663882"/>
    </source>
</evidence>
<feature type="non-terminal residue" evidence="1">
    <location>
        <position position="210"/>
    </location>
</feature>
<evidence type="ECO:0000313" key="3">
    <source>
        <dbReference type="EMBL" id="CAF3969710.1"/>
    </source>
</evidence>
<reference evidence="1" key="1">
    <citation type="submission" date="2021-02" db="EMBL/GenBank/DDBJ databases">
        <authorList>
            <person name="Nowell W R."/>
        </authorList>
    </citation>
    <scope>NUCLEOTIDE SEQUENCE</scope>
</reference>
<evidence type="ECO:0000313" key="2">
    <source>
        <dbReference type="EMBL" id="CAF3949129.1"/>
    </source>
</evidence>
<sequence length="210" mass="24418">MTTHSPETVALIPKNNKKSLFIMDFDVNTNQVNIKNAVNKYQALQLLASDVIQINDSFRLVFVESSIDKLFYEYVNSYLTRNHPLSNNEQLVFRYHSTGAFKDKADKSDQVKEIKAGHLNDVQRLVEKFTTVCGDNKPLESFIYGLVGQDYLEYIKPESRREHCEKEYQQVKNVIVVDRRSSVNYILDPIHVFYYAYANNKLAINDYIES</sequence>
<dbReference type="EMBL" id="CAJOBE010004833">
    <property type="protein sequence ID" value="CAF3949129.1"/>
    <property type="molecule type" value="Genomic_DNA"/>
</dbReference>
<dbReference type="Proteomes" id="UP000663874">
    <property type="component" value="Unassembled WGS sequence"/>
</dbReference>
<dbReference type="Proteomes" id="UP000663882">
    <property type="component" value="Unassembled WGS sequence"/>
</dbReference>
<dbReference type="EMBL" id="CAJOAX010006079">
    <property type="protein sequence ID" value="CAF3969710.1"/>
    <property type="molecule type" value="Genomic_DNA"/>
</dbReference>
<proteinExistence type="predicted"/>
<dbReference type="OrthoDB" id="2135407at2759"/>
<comment type="caution">
    <text evidence="1">The sequence shown here is derived from an EMBL/GenBank/DDBJ whole genome shotgun (WGS) entry which is preliminary data.</text>
</comment>
<gene>
    <name evidence="2" type="ORF">FNK824_LOCUS23116</name>
    <name evidence="3" type="ORF">OTI717_LOCUS27367</name>
    <name evidence="1" type="ORF">RFH988_LOCUS31013</name>
</gene>
<organism evidence="1 4">
    <name type="scientific">Rotaria sordida</name>
    <dbReference type="NCBI Taxonomy" id="392033"/>
    <lineage>
        <taxon>Eukaryota</taxon>
        <taxon>Metazoa</taxon>
        <taxon>Spiralia</taxon>
        <taxon>Gnathifera</taxon>
        <taxon>Rotifera</taxon>
        <taxon>Eurotatoria</taxon>
        <taxon>Bdelloidea</taxon>
        <taxon>Philodinida</taxon>
        <taxon>Philodinidae</taxon>
        <taxon>Rotaria</taxon>
    </lineage>
</organism>
<dbReference type="EMBL" id="CAJNOO010003237">
    <property type="protein sequence ID" value="CAF1326232.1"/>
    <property type="molecule type" value="Genomic_DNA"/>
</dbReference>
<dbReference type="Proteomes" id="UP000663823">
    <property type="component" value="Unassembled WGS sequence"/>
</dbReference>
<name>A0A815FHM9_9BILA</name>
<dbReference type="AlphaFoldDB" id="A0A815FHM9"/>